<gene>
    <name evidence="4" type="ORF">K2173_022993</name>
</gene>
<keyword evidence="5" id="KW-1185">Reference proteome</keyword>
<feature type="region of interest" description="Disordered" evidence="2">
    <location>
        <begin position="1"/>
        <end position="38"/>
    </location>
</feature>
<protein>
    <recommendedName>
        <fullName evidence="3">J domain-containing protein</fullName>
    </recommendedName>
</protein>
<feature type="compositionally biased region" description="Polar residues" evidence="2">
    <location>
        <begin position="26"/>
        <end position="37"/>
    </location>
</feature>
<proteinExistence type="predicted"/>
<evidence type="ECO:0000259" key="3">
    <source>
        <dbReference type="PROSITE" id="PS50076"/>
    </source>
</evidence>
<dbReference type="AlphaFoldDB" id="A0AAV8T984"/>
<dbReference type="Proteomes" id="UP001159364">
    <property type="component" value="Linkage Group LG06"/>
</dbReference>
<feature type="compositionally biased region" description="Basic and acidic residues" evidence="2">
    <location>
        <begin position="333"/>
        <end position="345"/>
    </location>
</feature>
<feature type="compositionally biased region" description="Polar residues" evidence="2">
    <location>
        <begin position="146"/>
        <end position="155"/>
    </location>
</feature>
<feature type="compositionally biased region" description="Polar residues" evidence="2">
    <location>
        <begin position="219"/>
        <end position="232"/>
    </location>
</feature>
<keyword evidence="1" id="KW-0175">Coiled coil</keyword>
<dbReference type="GO" id="GO:0005737">
    <property type="term" value="C:cytoplasm"/>
    <property type="evidence" value="ECO:0007669"/>
    <property type="project" value="TreeGrafter"/>
</dbReference>
<dbReference type="PANTHER" id="PTHR23172:SF68">
    <property type="entry name" value="DNAJ DOMAIN PROTEIN"/>
    <property type="match status" value="1"/>
</dbReference>
<feature type="region of interest" description="Disordered" evidence="2">
    <location>
        <begin position="146"/>
        <end position="190"/>
    </location>
</feature>
<dbReference type="InterPro" id="IPR036869">
    <property type="entry name" value="J_dom_sf"/>
</dbReference>
<evidence type="ECO:0000313" key="4">
    <source>
        <dbReference type="EMBL" id="KAJ8762864.1"/>
    </source>
</evidence>
<name>A0AAV8T984_9ROSI</name>
<evidence type="ECO:0000256" key="1">
    <source>
        <dbReference type="ARBA" id="ARBA00023054"/>
    </source>
</evidence>
<feature type="compositionally biased region" description="Basic and acidic residues" evidence="2">
    <location>
        <begin position="270"/>
        <end position="295"/>
    </location>
</feature>
<organism evidence="4 5">
    <name type="scientific">Erythroxylum novogranatense</name>
    <dbReference type="NCBI Taxonomy" id="1862640"/>
    <lineage>
        <taxon>Eukaryota</taxon>
        <taxon>Viridiplantae</taxon>
        <taxon>Streptophyta</taxon>
        <taxon>Embryophyta</taxon>
        <taxon>Tracheophyta</taxon>
        <taxon>Spermatophyta</taxon>
        <taxon>Magnoliopsida</taxon>
        <taxon>eudicotyledons</taxon>
        <taxon>Gunneridae</taxon>
        <taxon>Pentapetalae</taxon>
        <taxon>rosids</taxon>
        <taxon>fabids</taxon>
        <taxon>Malpighiales</taxon>
        <taxon>Erythroxylaceae</taxon>
        <taxon>Erythroxylum</taxon>
    </lineage>
</organism>
<dbReference type="FunFam" id="1.10.287.110:FF:000009">
    <property type="entry name" value="Auxilin-related protein 1"/>
    <property type="match status" value="1"/>
</dbReference>
<reference evidence="4 5" key="1">
    <citation type="submission" date="2021-09" db="EMBL/GenBank/DDBJ databases">
        <title>Genomic insights and catalytic innovation underlie evolution of tropane alkaloids biosynthesis.</title>
        <authorList>
            <person name="Wang Y.-J."/>
            <person name="Tian T."/>
            <person name="Huang J.-P."/>
            <person name="Huang S.-X."/>
        </authorList>
    </citation>
    <scope>NUCLEOTIDE SEQUENCE [LARGE SCALE GENOMIC DNA]</scope>
    <source>
        <strain evidence="4">KIB-2018</strain>
        <tissue evidence="4">Leaf</tissue>
    </source>
</reference>
<evidence type="ECO:0000313" key="5">
    <source>
        <dbReference type="Proteomes" id="UP001159364"/>
    </source>
</evidence>
<dbReference type="GO" id="GO:0072583">
    <property type="term" value="P:clathrin-dependent endocytosis"/>
    <property type="evidence" value="ECO:0007669"/>
    <property type="project" value="TreeGrafter"/>
</dbReference>
<comment type="caution">
    <text evidence="4">The sequence shown here is derived from an EMBL/GenBank/DDBJ whole genome shotgun (WGS) entry which is preliminary data.</text>
</comment>
<dbReference type="GO" id="GO:0030276">
    <property type="term" value="F:clathrin binding"/>
    <property type="evidence" value="ECO:0007669"/>
    <property type="project" value="TreeGrafter"/>
</dbReference>
<dbReference type="PANTHER" id="PTHR23172">
    <property type="entry name" value="AUXILIN/CYCLIN G-ASSOCIATED KINASE-RELATED"/>
    <property type="match status" value="1"/>
</dbReference>
<feature type="region of interest" description="Disordered" evidence="2">
    <location>
        <begin position="267"/>
        <end position="302"/>
    </location>
</feature>
<feature type="compositionally biased region" description="Polar residues" evidence="2">
    <location>
        <begin position="168"/>
        <end position="186"/>
    </location>
</feature>
<dbReference type="Gene3D" id="1.10.287.110">
    <property type="entry name" value="DnaJ domain"/>
    <property type="match status" value="1"/>
</dbReference>
<dbReference type="InterPro" id="IPR001623">
    <property type="entry name" value="DnaJ_domain"/>
</dbReference>
<accession>A0AAV8T984</accession>
<feature type="region of interest" description="Disordered" evidence="2">
    <location>
        <begin position="219"/>
        <end position="254"/>
    </location>
</feature>
<evidence type="ECO:0000256" key="2">
    <source>
        <dbReference type="SAM" id="MobiDB-lite"/>
    </source>
</evidence>
<dbReference type="GO" id="GO:0072318">
    <property type="term" value="P:clathrin coat disassembly"/>
    <property type="evidence" value="ECO:0007669"/>
    <property type="project" value="TreeGrafter"/>
</dbReference>
<dbReference type="PROSITE" id="PS50076">
    <property type="entry name" value="DNAJ_2"/>
    <property type="match status" value="1"/>
</dbReference>
<feature type="domain" description="J" evidence="3">
    <location>
        <begin position="463"/>
        <end position="527"/>
    </location>
</feature>
<sequence length="528" mass="57527">MDEFGVLTESYGLKPQGKSAPMAASKGTNNPISAQTGSFSSNSVYSSNSSYNSNLRNGSFVHDHGELFSNSKPQTFGGLGDGFDIFDGIQRNSKQASRNSNGSSFNYDSLLSTSNYSSTKSSFDDVFGGMYSTSYNSNDDIFGSLASNPRQNAQHGSVGFDDLIPGFGSSTTSRKSSENTGTTKGTYTPAEDPFVVLESNSTSSNSIFTDPLGGISNLNVPKSNKSTGSTVASPLLRPPPKPGQVLKAGKGSDASSIDELEDFATGRVPNKADGHTREEGERQNVKSRKFKDAEYAARQSQNKSVDDLESFFGMSFRSNSVPKSRATPLDPLFDTKVKGKPDVAQKKSSAASSNMKKASSATNIADDLSSIFGAAPFGGFQEVDGESEERRKARMGRHHRTQHRVAQAVADMNQREFQTQHEQEERRRIADQMDAEIKRWAAGKEGNMRALLSSLQYVLWSECGWEPVSLTDLITSTSVKKVYRKATLCVHPDKVQQKGATLEQKYTAEKVFDILKEAWNKFNKEELS</sequence>
<dbReference type="SUPFAM" id="SSF46565">
    <property type="entry name" value="Chaperone J-domain"/>
    <property type="match status" value="1"/>
</dbReference>
<dbReference type="EMBL" id="JAIWQS010000006">
    <property type="protein sequence ID" value="KAJ8762864.1"/>
    <property type="molecule type" value="Genomic_DNA"/>
</dbReference>
<feature type="region of interest" description="Disordered" evidence="2">
    <location>
        <begin position="320"/>
        <end position="354"/>
    </location>
</feature>
<dbReference type="GO" id="GO:0031982">
    <property type="term" value="C:vesicle"/>
    <property type="evidence" value="ECO:0007669"/>
    <property type="project" value="TreeGrafter"/>
</dbReference>